<evidence type="ECO:0000313" key="14">
    <source>
        <dbReference type="Proteomes" id="UP000163977"/>
    </source>
</evidence>
<evidence type="ECO:0000256" key="9">
    <source>
        <dbReference type="ARBA" id="ARBA00023125"/>
    </source>
</evidence>
<dbReference type="SUPFAM" id="SSF47724">
    <property type="entry name" value="Domain of early E2A DNA-binding protein, ADDBP"/>
    <property type="match status" value="1"/>
</dbReference>
<keyword evidence="9 13" id="KW-0238">DNA-binding</keyword>
<keyword evidence="6" id="KW-0479">Metal-binding</keyword>
<evidence type="ECO:0000256" key="8">
    <source>
        <dbReference type="ARBA" id="ARBA00023109"/>
    </source>
</evidence>
<dbReference type="InterPro" id="IPR036368">
    <property type="entry name" value="ADBP_zn-bd_sf"/>
</dbReference>
<feature type="compositionally biased region" description="Polar residues" evidence="10">
    <location>
        <begin position="42"/>
        <end position="55"/>
    </location>
</feature>
<evidence type="ECO:0000256" key="7">
    <source>
        <dbReference type="ARBA" id="ARBA00022833"/>
    </source>
</evidence>
<dbReference type="Pfam" id="PF02236">
    <property type="entry name" value="Viral_DNA_bi"/>
    <property type="match status" value="1"/>
</dbReference>
<dbReference type="EMBL" id="KT862811">
    <property type="protein sequence ID" value="ANJ02568.1"/>
    <property type="molecule type" value="Genomic_DNA"/>
</dbReference>
<evidence type="ECO:0000256" key="1">
    <source>
        <dbReference type="ARBA" id="ARBA00022518"/>
    </source>
</evidence>
<dbReference type="Gene3D" id="3.90.148.10">
    <property type="entry name" value="Adenovirus DNA-binding, C-terminal domain superfamily/Adenovirus DNA-binding, zinc binding domain"/>
    <property type="match status" value="1"/>
</dbReference>
<dbReference type="GO" id="GO:0003677">
    <property type="term" value="F:DNA binding"/>
    <property type="evidence" value="ECO:0007669"/>
    <property type="project" value="UniProtKB-KW"/>
</dbReference>
<feature type="domain" description="Adenovirus DNA-binding zinc-binding" evidence="12">
    <location>
        <begin position="314"/>
        <end position="415"/>
    </location>
</feature>
<keyword evidence="1" id="KW-0244">Early protein</keyword>
<dbReference type="Proteomes" id="UP000163977">
    <property type="component" value="Segment"/>
</dbReference>
<dbReference type="InterPro" id="IPR003176">
    <property type="entry name" value="Adenovirus_DNA-bd_a"/>
</dbReference>
<accession>A0A191UM26</accession>
<feature type="region of interest" description="Disordered" evidence="10">
    <location>
        <begin position="1"/>
        <end position="212"/>
    </location>
</feature>
<feature type="compositionally biased region" description="Low complexity" evidence="10">
    <location>
        <begin position="72"/>
        <end position="83"/>
    </location>
</feature>
<feature type="domain" description="Adenovirus DNA-binding zinc-binding" evidence="12">
    <location>
        <begin position="428"/>
        <end position="528"/>
    </location>
</feature>
<organism evidence="13 14">
    <name type="scientific">Fowl adenovirus 8b</name>
    <dbReference type="NCBI Taxonomy" id="586029"/>
    <lineage>
        <taxon>Viruses</taxon>
        <taxon>Varidnaviria</taxon>
        <taxon>Bamfordvirae</taxon>
        <taxon>Preplasmiviricota</taxon>
        <taxon>Polisuviricotina</taxon>
        <taxon>Pharingeaviricetes</taxon>
        <taxon>Rowavirales</taxon>
        <taxon>Adenoviridae</taxon>
        <taxon>Aviadenovirus</taxon>
        <taxon>Aviadenovirus hepatitidis</taxon>
        <taxon>Fowl aviadenovirus E</taxon>
    </lineage>
</organism>
<evidence type="ECO:0000259" key="11">
    <source>
        <dbReference type="Pfam" id="PF02236"/>
    </source>
</evidence>
<evidence type="ECO:0000256" key="2">
    <source>
        <dbReference type="ARBA" id="ARBA00022553"/>
    </source>
</evidence>
<evidence type="ECO:0000256" key="4">
    <source>
        <dbReference type="ARBA" id="ARBA00022581"/>
    </source>
</evidence>
<dbReference type="InterPro" id="IPR036362">
    <property type="entry name" value="Adenovirus_DNA-bd_N_sf"/>
</dbReference>
<evidence type="ECO:0000256" key="5">
    <source>
        <dbReference type="ARBA" id="ARBA00022705"/>
    </source>
</evidence>
<evidence type="ECO:0000256" key="10">
    <source>
        <dbReference type="SAM" id="MobiDB-lite"/>
    </source>
</evidence>
<sequence>MSAAAGREEEWDASSDGEDRQAPKRRTREKTPMPGSDDSESDWQQRPKSPTSTARRGQPSRVQKRRLEIEEVFSSSEESSPGDGQEEEEERGGATVAMVKDSNAKSTKRAVAELDDEDLDVQAAAAEAAPKGGKKKGPKGVPSAAAAKKPRKEKRPTVAVNDTDEEEDEDALAAAEEAEMAAPRRKKPSAAPPLRSDDEDEDEEGIEKPLNDPVEFGAQKAMKFLTTLCDRLDLRWQGCTIRPDDAIWTKLGGTFVRKRHPEFRLTFSSFDSFHNQVGRFVAAMVYGMADLEPKFIPGGAHVWRHGWEFGTCMPKCLHGAAMFTKPRTVELNPTSEAGKRAIAEQNGQVEKNRFGKQVVVLRFERNAVCAKDAEHSGFPYPHAIGSCGMVFSDAAKAVSAMRHDLEWTKALYPNAEKRRAEEHILISTNCNCNYAAQSPISGRQVCRMTPYKLSGTDDIASDTARARADMKAHKKYPHTMVFTCCNPQSPSATDGTNGRSGRRNTDKTCAWRLSSMDLRHAYVFATELVVSATGVQAPTHVPEFRWHDRFGFKTEVIAPVQPLDAGDPFA</sequence>
<evidence type="ECO:0000259" key="12">
    <source>
        <dbReference type="Pfam" id="PF03728"/>
    </source>
</evidence>
<proteinExistence type="predicted"/>
<dbReference type="InterPro" id="IPR005376">
    <property type="entry name" value="Adenovirus_DNA-bd_zn-bd"/>
</dbReference>
<dbReference type="SUPFAM" id="SSF57917">
    <property type="entry name" value="Zn-binding domains of ADDBP"/>
    <property type="match status" value="2"/>
</dbReference>
<feature type="domain" description="Adenovirus DNA-binding all-alpha" evidence="11">
    <location>
        <begin position="217"/>
        <end position="295"/>
    </location>
</feature>
<reference evidence="13 14" key="1">
    <citation type="journal article" date="2016" name="J. Gen. Virol.">
        <title>Genetic diversity of species Fowl aviadenovirus D and Fowl aviadenovirus E.</title>
        <authorList>
            <person name="Marek A."/>
            <person name="Kajan G.L."/>
            <person name="Kosiol C."/>
            <person name="Benko M."/>
            <person name="Schachner A."/>
            <person name="Hess M."/>
        </authorList>
    </citation>
    <scope>NUCLEOTIDE SEQUENCE [LARGE SCALE GENOMIC DNA]</scope>
    <source>
        <strain evidence="13">764</strain>
    </source>
</reference>
<keyword evidence="8" id="KW-1194">Viral DNA replication</keyword>
<evidence type="ECO:0000256" key="3">
    <source>
        <dbReference type="ARBA" id="ARBA00022562"/>
    </source>
</evidence>
<keyword evidence="7" id="KW-0862">Zinc</keyword>
<dbReference type="Pfam" id="PF03728">
    <property type="entry name" value="Viral_DNA_Zn_bi"/>
    <property type="match status" value="2"/>
</dbReference>
<keyword evidence="3" id="KW-1048">Host nucleus</keyword>
<dbReference type="Gene3D" id="1.10.269.10">
    <property type="entry name" value="Adenovirus DNA-binding, N-terminal domain"/>
    <property type="match status" value="1"/>
</dbReference>
<keyword evidence="5" id="KW-0235">DNA replication</keyword>
<dbReference type="GO" id="GO:0006260">
    <property type="term" value="P:DNA replication"/>
    <property type="evidence" value="ECO:0007669"/>
    <property type="project" value="UniProtKB-KW"/>
</dbReference>
<dbReference type="GO" id="GO:0008270">
    <property type="term" value="F:zinc ion binding"/>
    <property type="evidence" value="ECO:0007669"/>
    <property type="project" value="InterPro"/>
</dbReference>
<keyword evidence="2" id="KW-0597">Phosphoprotein</keyword>
<protein>
    <submittedName>
        <fullName evidence="13">Single-stranded DNA-binding protein</fullName>
    </submittedName>
</protein>
<evidence type="ECO:0000256" key="6">
    <source>
        <dbReference type="ARBA" id="ARBA00022723"/>
    </source>
</evidence>
<dbReference type="GO" id="GO:0039693">
    <property type="term" value="P:viral DNA genome replication"/>
    <property type="evidence" value="ECO:0007669"/>
    <property type="project" value="UniProtKB-KW"/>
</dbReference>
<name>A0A191UM26_9ADEN</name>
<dbReference type="GO" id="GO:0006351">
    <property type="term" value="P:DNA-templated transcription"/>
    <property type="evidence" value="ECO:0007669"/>
    <property type="project" value="InterPro"/>
</dbReference>
<dbReference type="InterPro" id="IPR036367">
    <property type="entry name" value="Ad_DBP_C_sf"/>
</dbReference>
<keyword evidence="4" id="KW-0945">Host-virus interaction</keyword>
<evidence type="ECO:0000313" key="13">
    <source>
        <dbReference type="EMBL" id="ANJ02568.1"/>
    </source>
</evidence>
<feature type="compositionally biased region" description="Acidic residues" evidence="10">
    <location>
        <begin position="162"/>
        <end position="179"/>
    </location>
</feature>